<evidence type="ECO:0000313" key="2">
    <source>
        <dbReference type="Proteomes" id="UP000070092"/>
    </source>
</evidence>
<protein>
    <submittedName>
        <fullName evidence="1">Uncharacterized protein</fullName>
    </submittedName>
</protein>
<dbReference type="AlphaFoldDB" id="A0A133KMA9"/>
<name>A0A133KMA9_BIFBI</name>
<sequence>MGRALRMSPVSHGLQESGKGRAHTARMWEAAWLKRIRMGCAVVVPGAAVMLLSGPTRL</sequence>
<gene>
    <name evidence="1" type="ORF">HMPREF3196_01646</name>
</gene>
<dbReference type="EMBL" id="LRPO01000043">
    <property type="protein sequence ID" value="KWZ80646.1"/>
    <property type="molecule type" value="Genomic_DNA"/>
</dbReference>
<organism evidence="1 2">
    <name type="scientific">Bifidobacterium bifidum</name>
    <dbReference type="NCBI Taxonomy" id="1681"/>
    <lineage>
        <taxon>Bacteria</taxon>
        <taxon>Bacillati</taxon>
        <taxon>Actinomycetota</taxon>
        <taxon>Actinomycetes</taxon>
        <taxon>Bifidobacteriales</taxon>
        <taxon>Bifidobacteriaceae</taxon>
        <taxon>Bifidobacterium</taxon>
    </lineage>
</organism>
<reference evidence="1 2" key="1">
    <citation type="submission" date="2016-01" db="EMBL/GenBank/DDBJ databases">
        <authorList>
            <person name="Oliw E.H."/>
        </authorList>
    </citation>
    <scope>NUCLEOTIDE SEQUENCE [LARGE SCALE GENOMIC DNA]</scope>
    <source>
        <strain evidence="1 2">MJR8628B</strain>
    </source>
</reference>
<accession>A0A133KMA9</accession>
<dbReference type="Proteomes" id="UP000070092">
    <property type="component" value="Unassembled WGS sequence"/>
</dbReference>
<proteinExistence type="predicted"/>
<comment type="caution">
    <text evidence="1">The sequence shown here is derived from an EMBL/GenBank/DDBJ whole genome shotgun (WGS) entry which is preliminary data.</text>
</comment>
<evidence type="ECO:0000313" key="1">
    <source>
        <dbReference type="EMBL" id="KWZ80646.1"/>
    </source>
</evidence>